<dbReference type="InterPro" id="IPR035973">
    <property type="entry name" value="Cyt_c_oxidase_su3-like_sf"/>
</dbReference>
<dbReference type="Proteomes" id="UP000601108">
    <property type="component" value="Unassembled WGS sequence"/>
</dbReference>
<reference evidence="9 10" key="1">
    <citation type="journal article" date="2014" name="Int. J. Syst. Evol. Microbiol.">
        <title>Complete genome sequence of Corynebacterium casei LMG S-19264T (=DSM 44701T), isolated from a smear-ripened cheese.</title>
        <authorList>
            <consortium name="US DOE Joint Genome Institute (JGI-PGF)"/>
            <person name="Walter F."/>
            <person name="Albersmeier A."/>
            <person name="Kalinowski J."/>
            <person name="Ruckert C."/>
        </authorList>
    </citation>
    <scope>NUCLEOTIDE SEQUENCE [LARGE SCALE GENOMIC DNA]</scope>
    <source>
        <strain evidence="9 10">KCTC 12285</strain>
    </source>
</reference>
<comment type="subcellular location">
    <subcellularLocation>
        <location evidence="6">Cell membrane</location>
        <topology evidence="6">Multi-pass membrane protein</topology>
    </subcellularLocation>
    <subcellularLocation>
        <location evidence="1">Membrane</location>
        <topology evidence="1">Multi-pass membrane protein</topology>
    </subcellularLocation>
</comment>
<feature type="transmembrane region" description="Helical" evidence="7">
    <location>
        <begin position="60"/>
        <end position="81"/>
    </location>
</feature>
<feature type="transmembrane region" description="Helical" evidence="7">
    <location>
        <begin position="12"/>
        <end position="40"/>
    </location>
</feature>
<dbReference type="InterPro" id="IPR024791">
    <property type="entry name" value="Cyt_c/ubiquinol_Oxase_su3"/>
</dbReference>
<feature type="domain" description="Heme-copper oxidase subunit III family profile" evidence="8">
    <location>
        <begin position="20"/>
        <end position="191"/>
    </location>
</feature>
<proteinExistence type="inferred from homology"/>
<keyword evidence="4 7" id="KW-1133">Transmembrane helix</keyword>
<comment type="caution">
    <text evidence="9">The sequence shown here is derived from an EMBL/GenBank/DDBJ whole genome shotgun (WGS) entry which is preliminary data.</text>
</comment>
<organism evidence="9 10">
    <name type="scientific">Aquimarina muelleri</name>
    <dbReference type="NCBI Taxonomy" id="279356"/>
    <lineage>
        <taxon>Bacteria</taxon>
        <taxon>Pseudomonadati</taxon>
        <taxon>Bacteroidota</taxon>
        <taxon>Flavobacteriia</taxon>
        <taxon>Flavobacteriales</taxon>
        <taxon>Flavobacteriaceae</taxon>
        <taxon>Aquimarina</taxon>
    </lineage>
</organism>
<dbReference type="AlphaFoldDB" id="A0A918JUQ4"/>
<accession>A0A918JUQ4</accession>
<dbReference type="GO" id="GO:0019646">
    <property type="term" value="P:aerobic electron transport chain"/>
    <property type="evidence" value="ECO:0007669"/>
    <property type="project" value="InterPro"/>
</dbReference>
<evidence type="ECO:0000256" key="7">
    <source>
        <dbReference type="SAM" id="Phobius"/>
    </source>
</evidence>
<dbReference type="GO" id="GO:0005886">
    <property type="term" value="C:plasma membrane"/>
    <property type="evidence" value="ECO:0007669"/>
    <property type="project" value="UniProtKB-SubCell"/>
</dbReference>
<dbReference type="InterPro" id="IPR013833">
    <property type="entry name" value="Cyt_c_oxidase_su3_a-hlx"/>
</dbReference>
<keyword evidence="3 6" id="KW-0812">Transmembrane</keyword>
<protein>
    <submittedName>
        <fullName evidence="9">Cytochrome c oxidase subunit III</fullName>
    </submittedName>
</protein>
<feature type="transmembrane region" description="Helical" evidence="7">
    <location>
        <begin position="170"/>
        <end position="190"/>
    </location>
</feature>
<sequence length="191" mass="22080">MNIQQIDAKNIYFPPGGILMWIIIFLELITFGMGIVAMVYCGKQEPNLFHESRLLLNPVYGVINTIILLTSGFCMAISVLYLKTGNKQKSKKFLLITMLFGMLFLIVKTIEYKAKIDIGQSINYNLFFTFYWLLTLFHVIHIIVGLVILGSTYFGLVKEKTSIEDFESSATFWHMCDLIWLLIFPVIYLFF</sequence>
<evidence type="ECO:0000313" key="10">
    <source>
        <dbReference type="Proteomes" id="UP000601108"/>
    </source>
</evidence>
<dbReference type="Gene3D" id="1.20.120.80">
    <property type="entry name" value="Cytochrome c oxidase, subunit III, four-helix bundle"/>
    <property type="match status" value="1"/>
</dbReference>
<dbReference type="PANTHER" id="PTHR11403">
    <property type="entry name" value="CYTOCHROME C OXIDASE SUBUNIT III"/>
    <property type="match status" value="1"/>
</dbReference>
<dbReference type="GO" id="GO:0004129">
    <property type="term" value="F:cytochrome-c oxidase activity"/>
    <property type="evidence" value="ECO:0007669"/>
    <property type="project" value="InterPro"/>
</dbReference>
<evidence type="ECO:0000256" key="6">
    <source>
        <dbReference type="RuleBase" id="RU003376"/>
    </source>
</evidence>
<dbReference type="SUPFAM" id="SSF81452">
    <property type="entry name" value="Cytochrome c oxidase subunit III-like"/>
    <property type="match status" value="1"/>
</dbReference>
<evidence type="ECO:0000256" key="4">
    <source>
        <dbReference type="ARBA" id="ARBA00022989"/>
    </source>
</evidence>
<feature type="transmembrane region" description="Helical" evidence="7">
    <location>
        <begin position="93"/>
        <end position="110"/>
    </location>
</feature>
<evidence type="ECO:0000259" key="8">
    <source>
        <dbReference type="PROSITE" id="PS50253"/>
    </source>
</evidence>
<evidence type="ECO:0000256" key="5">
    <source>
        <dbReference type="ARBA" id="ARBA00023136"/>
    </source>
</evidence>
<feature type="transmembrane region" description="Helical" evidence="7">
    <location>
        <begin position="130"/>
        <end position="149"/>
    </location>
</feature>
<dbReference type="InterPro" id="IPR000298">
    <property type="entry name" value="Cyt_c_oxidase-like_su3"/>
</dbReference>
<evidence type="ECO:0000256" key="3">
    <source>
        <dbReference type="ARBA" id="ARBA00022692"/>
    </source>
</evidence>
<dbReference type="RefSeq" id="WP_027414331.1">
    <property type="nucleotide sequence ID" value="NZ_BMWS01000011.1"/>
</dbReference>
<dbReference type="PROSITE" id="PS50253">
    <property type="entry name" value="COX3"/>
    <property type="match status" value="1"/>
</dbReference>
<name>A0A918JUQ4_9FLAO</name>
<dbReference type="PANTHER" id="PTHR11403:SF6">
    <property type="entry name" value="NITRIC OXIDE REDUCTASE SUBUNIT E"/>
    <property type="match status" value="1"/>
</dbReference>
<dbReference type="EMBL" id="BMWS01000011">
    <property type="protein sequence ID" value="GGX17865.1"/>
    <property type="molecule type" value="Genomic_DNA"/>
</dbReference>
<gene>
    <name evidence="9" type="ORF">GCM10007384_19110</name>
</gene>
<evidence type="ECO:0000313" key="9">
    <source>
        <dbReference type="EMBL" id="GGX17865.1"/>
    </source>
</evidence>
<keyword evidence="10" id="KW-1185">Reference proteome</keyword>
<keyword evidence="5 7" id="KW-0472">Membrane</keyword>
<dbReference type="Pfam" id="PF00510">
    <property type="entry name" value="COX3"/>
    <property type="match status" value="1"/>
</dbReference>
<comment type="similarity">
    <text evidence="2 6">Belongs to the cytochrome c oxidase subunit 3 family.</text>
</comment>
<evidence type="ECO:0000256" key="1">
    <source>
        <dbReference type="ARBA" id="ARBA00004141"/>
    </source>
</evidence>
<evidence type="ECO:0000256" key="2">
    <source>
        <dbReference type="ARBA" id="ARBA00010581"/>
    </source>
</evidence>